<evidence type="ECO:0000259" key="2">
    <source>
        <dbReference type="Pfam" id="PF13456"/>
    </source>
</evidence>
<keyword evidence="1" id="KW-0732">Signal</keyword>
<dbReference type="Proteomes" id="UP001396334">
    <property type="component" value="Unassembled WGS sequence"/>
</dbReference>
<evidence type="ECO:0000313" key="4">
    <source>
        <dbReference type="Proteomes" id="UP001396334"/>
    </source>
</evidence>
<accession>A0ABR2SHF1</accession>
<dbReference type="PANTHER" id="PTHR33033:SF118">
    <property type="entry name" value="OS02G0175302 PROTEIN"/>
    <property type="match status" value="1"/>
</dbReference>
<comment type="caution">
    <text evidence="3">The sequence shown here is derived from an EMBL/GenBank/DDBJ whole genome shotgun (WGS) entry which is preliminary data.</text>
</comment>
<evidence type="ECO:0000313" key="3">
    <source>
        <dbReference type="EMBL" id="KAK9024655.1"/>
    </source>
</evidence>
<dbReference type="Gene3D" id="3.30.420.10">
    <property type="entry name" value="Ribonuclease H-like superfamily/Ribonuclease H"/>
    <property type="match status" value="1"/>
</dbReference>
<feature type="chain" id="PRO_5047247106" description="RNase H type-1 domain-containing protein" evidence="1">
    <location>
        <begin position="20"/>
        <end position="191"/>
    </location>
</feature>
<feature type="domain" description="RNase H type-1" evidence="2">
    <location>
        <begin position="69"/>
        <end position="179"/>
    </location>
</feature>
<keyword evidence="4" id="KW-1185">Reference proteome</keyword>
<proteinExistence type="predicted"/>
<name>A0ABR2SHF1_9ROSI</name>
<sequence length="191" mass="21630">MKALLGLLRSLFWLNDVHDDWNFYMEGWWQNPISILTAIKPLSKNLWCPSITGWLKFNIGAAVKGPKVGCGGVLRDDSGSIRALFSGPVEGADMDVARILAISYALELFCEINWGGIFGLLVELDSQVVLNWITKPNHRPWKWWHKLVSVDLLIKRAGMVEFKIVHQQCNALAFGLARDGASRDSFFKAWW</sequence>
<organism evidence="3 4">
    <name type="scientific">Hibiscus sabdariffa</name>
    <name type="common">roselle</name>
    <dbReference type="NCBI Taxonomy" id="183260"/>
    <lineage>
        <taxon>Eukaryota</taxon>
        <taxon>Viridiplantae</taxon>
        <taxon>Streptophyta</taxon>
        <taxon>Embryophyta</taxon>
        <taxon>Tracheophyta</taxon>
        <taxon>Spermatophyta</taxon>
        <taxon>Magnoliopsida</taxon>
        <taxon>eudicotyledons</taxon>
        <taxon>Gunneridae</taxon>
        <taxon>Pentapetalae</taxon>
        <taxon>rosids</taxon>
        <taxon>malvids</taxon>
        <taxon>Malvales</taxon>
        <taxon>Malvaceae</taxon>
        <taxon>Malvoideae</taxon>
        <taxon>Hibiscus</taxon>
    </lineage>
</organism>
<dbReference type="InterPro" id="IPR044730">
    <property type="entry name" value="RNase_H-like_dom_plant"/>
</dbReference>
<dbReference type="InterPro" id="IPR012337">
    <property type="entry name" value="RNaseH-like_sf"/>
</dbReference>
<dbReference type="CDD" id="cd06222">
    <property type="entry name" value="RNase_H_like"/>
    <property type="match status" value="1"/>
</dbReference>
<dbReference type="EMBL" id="JBBPBN010000015">
    <property type="protein sequence ID" value="KAK9024655.1"/>
    <property type="molecule type" value="Genomic_DNA"/>
</dbReference>
<dbReference type="Pfam" id="PF13456">
    <property type="entry name" value="RVT_3"/>
    <property type="match status" value="1"/>
</dbReference>
<dbReference type="SUPFAM" id="SSF53098">
    <property type="entry name" value="Ribonuclease H-like"/>
    <property type="match status" value="1"/>
</dbReference>
<dbReference type="InterPro" id="IPR036397">
    <property type="entry name" value="RNaseH_sf"/>
</dbReference>
<dbReference type="InterPro" id="IPR002156">
    <property type="entry name" value="RNaseH_domain"/>
</dbReference>
<protein>
    <recommendedName>
        <fullName evidence="2">RNase H type-1 domain-containing protein</fullName>
    </recommendedName>
</protein>
<dbReference type="PANTHER" id="PTHR33033">
    <property type="entry name" value="POLYNUCLEOTIDYL TRANSFERASE, RIBONUCLEASE H-LIKE SUPERFAMILY PROTEIN-RELATED"/>
    <property type="match status" value="1"/>
</dbReference>
<gene>
    <name evidence="3" type="ORF">V6N11_004813</name>
</gene>
<feature type="signal peptide" evidence="1">
    <location>
        <begin position="1"/>
        <end position="19"/>
    </location>
</feature>
<reference evidence="3 4" key="1">
    <citation type="journal article" date="2024" name="G3 (Bethesda)">
        <title>Genome assembly of Hibiscus sabdariffa L. provides insights into metabolisms of medicinal natural products.</title>
        <authorList>
            <person name="Kim T."/>
        </authorList>
    </citation>
    <scope>NUCLEOTIDE SEQUENCE [LARGE SCALE GENOMIC DNA]</scope>
    <source>
        <strain evidence="3">TK-2024</strain>
        <tissue evidence="3">Old leaves</tissue>
    </source>
</reference>
<evidence type="ECO:0000256" key="1">
    <source>
        <dbReference type="SAM" id="SignalP"/>
    </source>
</evidence>